<feature type="domain" description="HTH tetR-type" evidence="3">
    <location>
        <begin position="16"/>
        <end position="76"/>
    </location>
</feature>
<gene>
    <name evidence="4" type="ORF">AJAP_03120</name>
</gene>
<evidence type="ECO:0000256" key="1">
    <source>
        <dbReference type="ARBA" id="ARBA00023125"/>
    </source>
</evidence>
<dbReference type="PRINTS" id="PR00455">
    <property type="entry name" value="HTHTETR"/>
</dbReference>
<dbReference type="Pfam" id="PF17932">
    <property type="entry name" value="TetR_C_24"/>
    <property type="match status" value="1"/>
</dbReference>
<evidence type="ECO:0000256" key="2">
    <source>
        <dbReference type="PROSITE-ProRule" id="PRU00335"/>
    </source>
</evidence>
<dbReference type="Pfam" id="PF00440">
    <property type="entry name" value="TetR_N"/>
    <property type="match status" value="1"/>
</dbReference>
<dbReference type="Proteomes" id="UP000028492">
    <property type="component" value="Chromosome"/>
</dbReference>
<protein>
    <recommendedName>
        <fullName evidence="3">HTH tetR-type domain-containing protein</fullName>
    </recommendedName>
</protein>
<dbReference type="AlphaFoldDB" id="A0A075UTM6"/>
<dbReference type="HOGENOM" id="CLU_069356_12_4_11"/>
<dbReference type="InterPro" id="IPR001647">
    <property type="entry name" value="HTH_TetR"/>
</dbReference>
<keyword evidence="1 2" id="KW-0238">DNA-binding</keyword>
<dbReference type="PANTHER" id="PTHR30055">
    <property type="entry name" value="HTH-TYPE TRANSCRIPTIONAL REGULATOR RUTR"/>
    <property type="match status" value="1"/>
</dbReference>
<dbReference type="InterPro" id="IPR036271">
    <property type="entry name" value="Tet_transcr_reg_TetR-rel_C_sf"/>
</dbReference>
<dbReference type="STRING" id="208439.AJAP_03120"/>
<dbReference type="GO" id="GO:0003700">
    <property type="term" value="F:DNA-binding transcription factor activity"/>
    <property type="evidence" value="ECO:0007669"/>
    <property type="project" value="TreeGrafter"/>
</dbReference>
<evidence type="ECO:0000313" key="5">
    <source>
        <dbReference type="Proteomes" id="UP000028492"/>
    </source>
</evidence>
<evidence type="ECO:0000313" key="4">
    <source>
        <dbReference type="EMBL" id="AIG73550.1"/>
    </source>
</evidence>
<dbReference type="GO" id="GO:0000976">
    <property type="term" value="F:transcription cis-regulatory region binding"/>
    <property type="evidence" value="ECO:0007669"/>
    <property type="project" value="TreeGrafter"/>
</dbReference>
<keyword evidence="5" id="KW-1185">Reference proteome</keyword>
<dbReference type="PANTHER" id="PTHR30055:SF200">
    <property type="entry name" value="HTH-TYPE TRANSCRIPTIONAL REPRESSOR BDCR"/>
    <property type="match status" value="1"/>
</dbReference>
<feature type="DNA-binding region" description="H-T-H motif" evidence="2">
    <location>
        <begin position="39"/>
        <end position="58"/>
    </location>
</feature>
<reference evidence="4 5" key="1">
    <citation type="journal article" date="2014" name="J. Biotechnol.">
        <title>Complete genome sequence of the actinobacterium Amycolatopsis japonica MG417-CF17(T) (=DSM 44213T) producing (S,S)-N,N'-ethylenediaminedisuccinic acid.</title>
        <authorList>
            <person name="Stegmann E."/>
            <person name="Albersmeier A."/>
            <person name="Spohn M."/>
            <person name="Gert H."/>
            <person name="Weber T."/>
            <person name="Wohlleben W."/>
            <person name="Kalinowski J."/>
            <person name="Ruckert C."/>
        </authorList>
    </citation>
    <scope>NUCLEOTIDE SEQUENCE [LARGE SCALE GENOMIC DNA]</scope>
    <source>
        <strain evidence="5">MG417-CF17 (DSM 44213)</strain>
    </source>
</reference>
<evidence type="ECO:0000259" key="3">
    <source>
        <dbReference type="PROSITE" id="PS50977"/>
    </source>
</evidence>
<dbReference type="InterPro" id="IPR041490">
    <property type="entry name" value="KstR2_TetR_C"/>
</dbReference>
<dbReference type="eggNOG" id="COG1309">
    <property type="taxonomic scope" value="Bacteria"/>
</dbReference>
<dbReference type="Gene3D" id="1.10.357.10">
    <property type="entry name" value="Tetracycline Repressor, domain 2"/>
    <property type="match status" value="1"/>
</dbReference>
<dbReference type="KEGG" id="aja:AJAP_03120"/>
<sequence length="226" mass="24547">MAVNMDPRRQKEPRVVNTRERVRQAAVKLFATKGFHGTGIRDLAQEAELSSASLYHYMGTKEDLLVAIMNESLRRLSDAAEQATAGLTDPVSRLGSLVALHVLAHAIQPDDTRVVDNEVHALTAGARAEVVGLRDAYEKLWADAIEDGVAAGVFHTDQPSVTRLALVEMCSGVARWYSPAGPLTLDQLAAHYAGLALRALACERQLDVTALQNCREVVSGVWRVPV</sequence>
<dbReference type="SUPFAM" id="SSF46689">
    <property type="entry name" value="Homeodomain-like"/>
    <property type="match status" value="1"/>
</dbReference>
<dbReference type="Gene3D" id="1.10.10.60">
    <property type="entry name" value="Homeodomain-like"/>
    <property type="match status" value="1"/>
</dbReference>
<organism evidence="4 5">
    <name type="scientific">Amycolatopsis japonica</name>
    <dbReference type="NCBI Taxonomy" id="208439"/>
    <lineage>
        <taxon>Bacteria</taxon>
        <taxon>Bacillati</taxon>
        <taxon>Actinomycetota</taxon>
        <taxon>Actinomycetes</taxon>
        <taxon>Pseudonocardiales</taxon>
        <taxon>Pseudonocardiaceae</taxon>
        <taxon>Amycolatopsis</taxon>
        <taxon>Amycolatopsis japonica group</taxon>
    </lineage>
</organism>
<dbReference type="InterPro" id="IPR050109">
    <property type="entry name" value="HTH-type_TetR-like_transc_reg"/>
</dbReference>
<dbReference type="EMBL" id="CP008953">
    <property type="protein sequence ID" value="AIG73550.1"/>
    <property type="molecule type" value="Genomic_DNA"/>
</dbReference>
<proteinExistence type="predicted"/>
<dbReference type="SUPFAM" id="SSF48498">
    <property type="entry name" value="Tetracyclin repressor-like, C-terminal domain"/>
    <property type="match status" value="1"/>
</dbReference>
<name>A0A075UTM6_9PSEU</name>
<dbReference type="InterPro" id="IPR009057">
    <property type="entry name" value="Homeodomain-like_sf"/>
</dbReference>
<dbReference type="PROSITE" id="PS50977">
    <property type="entry name" value="HTH_TETR_2"/>
    <property type="match status" value="1"/>
</dbReference>
<accession>A0A075UTM6</accession>